<dbReference type="InterPro" id="IPR050131">
    <property type="entry name" value="Peptidase_S8_subtilisin-like"/>
</dbReference>
<reference evidence="8 9" key="1">
    <citation type="submission" date="2016-08" db="EMBL/GenBank/DDBJ databases">
        <title>Genomes of anaerobic fungi encode conserved fungal cellulosomes for biomass hydrolysis.</title>
        <authorList>
            <consortium name="DOE Joint Genome Institute"/>
            <person name="Haitjema C.H."/>
            <person name="Gilmore S.P."/>
            <person name="Henske J.K."/>
            <person name="Solomon K.V."/>
            <person name="De Groot R."/>
            <person name="Kuo A."/>
            <person name="Mondo S.J."/>
            <person name="Salamov A.A."/>
            <person name="Labutti K."/>
            <person name="Zhao Z."/>
            <person name="Chiniquy J."/>
            <person name="Barry K."/>
            <person name="Brewer H.M."/>
            <person name="Purvine S.O."/>
            <person name="Wright A.T."/>
            <person name="Boxma B."/>
            <person name="Van Alen T."/>
            <person name="Hackstein J.H."/>
            <person name="Baker S.E."/>
            <person name="Grigoriev I.V."/>
            <person name="O'Malley M.A."/>
        </authorList>
    </citation>
    <scope>NUCLEOTIDE SEQUENCE [LARGE SCALE GENOMIC DNA]</scope>
    <source>
        <strain evidence="9">finn</strain>
    </source>
</reference>
<evidence type="ECO:0000256" key="4">
    <source>
        <dbReference type="ARBA" id="ARBA00022825"/>
    </source>
</evidence>
<evidence type="ECO:0000256" key="6">
    <source>
        <dbReference type="SAM" id="SignalP"/>
    </source>
</evidence>
<dbReference type="PRINTS" id="PR00723">
    <property type="entry name" value="SUBTILISIN"/>
</dbReference>
<accession>A0A1Y1VCD3</accession>
<evidence type="ECO:0000256" key="1">
    <source>
        <dbReference type="ARBA" id="ARBA00011073"/>
    </source>
</evidence>
<dbReference type="InterPro" id="IPR000209">
    <property type="entry name" value="Peptidase_S8/S53_dom"/>
</dbReference>
<dbReference type="InterPro" id="IPR036852">
    <property type="entry name" value="Peptidase_S8/S53_dom_sf"/>
</dbReference>
<comment type="caution">
    <text evidence="8">The sequence shown here is derived from an EMBL/GenBank/DDBJ whole genome shotgun (WGS) entry which is preliminary data.</text>
</comment>
<dbReference type="OrthoDB" id="206201at2759"/>
<evidence type="ECO:0000256" key="5">
    <source>
        <dbReference type="PROSITE-ProRule" id="PRU01240"/>
    </source>
</evidence>
<feature type="active site" description="Charge relay system" evidence="5">
    <location>
        <position position="324"/>
    </location>
</feature>
<evidence type="ECO:0000256" key="2">
    <source>
        <dbReference type="ARBA" id="ARBA00022670"/>
    </source>
</evidence>
<reference evidence="8 9" key="2">
    <citation type="submission" date="2016-08" db="EMBL/GenBank/DDBJ databases">
        <title>Pervasive Adenine N6-methylation of Active Genes in Fungi.</title>
        <authorList>
            <consortium name="DOE Joint Genome Institute"/>
            <person name="Mondo S.J."/>
            <person name="Dannebaum R.O."/>
            <person name="Kuo R.C."/>
            <person name="Labutti K."/>
            <person name="Haridas S."/>
            <person name="Kuo A."/>
            <person name="Salamov A."/>
            <person name="Ahrendt S.R."/>
            <person name="Lipzen A."/>
            <person name="Sullivan W."/>
            <person name="Andreopoulos W.B."/>
            <person name="Clum A."/>
            <person name="Lindquist E."/>
            <person name="Daum C."/>
            <person name="Ramamoorthy G.K."/>
            <person name="Gryganskyi A."/>
            <person name="Culley D."/>
            <person name="Magnuson J.K."/>
            <person name="James T.Y."/>
            <person name="O'Malley M.A."/>
            <person name="Stajich J.E."/>
            <person name="Spatafora J.W."/>
            <person name="Visel A."/>
            <person name="Grigoriev I.V."/>
        </authorList>
    </citation>
    <scope>NUCLEOTIDE SEQUENCE [LARGE SCALE GENOMIC DNA]</scope>
    <source>
        <strain evidence="9">finn</strain>
    </source>
</reference>
<dbReference type="PANTHER" id="PTHR43806">
    <property type="entry name" value="PEPTIDASE S8"/>
    <property type="match status" value="1"/>
</dbReference>
<evidence type="ECO:0000256" key="3">
    <source>
        <dbReference type="ARBA" id="ARBA00022801"/>
    </source>
</evidence>
<name>A0A1Y1VCD3_9FUNG</name>
<feature type="active site" description="Charge relay system" evidence="5">
    <location>
        <position position="367"/>
    </location>
</feature>
<evidence type="ECO:0000313" key="9">
    <source>
        <dbReference type="Proteomes" id="UP000193719"/>
    </source>
</evidence>
<dbReference type="GO" id="GO:0005615">
    <property type="term" value="C:extracellular space"/>
    <property type="evidence" value="ECO:0007669"/>
    <property type="project" value="TreeGrafter"/>
</dbReference>
<keyword evidence="2 5" id="KW-0645">Protease</keyword>
<dbReference type="STRING" id="1754191.A0A1Y1VCD3"/>
<dbReference type="Pfam" id="PF00082">
    <property type="entry name" value="Peptidase_S8"/>
    <property type="match status" value="1"/>
</dbReference>
<dbReference type="InterPro" id="IPR015500">
    <property type="entry name" value="Peptidase_S8_subtilisin-rel"/>
</dbReference>
<dbReference type="Proteomes" id="UP000193719">
    <property type="component" value="Unassembled WGS sequence"/>
</dbReference>
<feature type="domain" description="Peptidase S8/S53" evidence="7">
    <location>
        <begin position="315"/>
        <end position="577"/>
    </location>
</feature>
<dbReference type="GO" id="GO:0004252">
    <property type="term" value="F:serine-type endopeptidase activity"/>
    <property type="evidence" value="ECO:0007669"/>
    <property type="project" value="UniProtKB-UniRule"/>
</dbReference>
<dbReference type="AlphaFoldDB" id="A0A1Y1VCD3"/>
<organism evidence="8 9">
    <name type="scientific">Piromyces finnis</name>
    <dbReference type="NCBI Taxonomy" id="1754191"/>
    <lineage>
        <taxon>Eukaryota</taxon>
        <taxon>Fungi</taxon>
        <taxon>Fungi incertae sedis</taxon>
        <taxon>Chytridiomycota</taxon>
        <taxon>Chytridiomycota incertae sedis</taxon>
        <taxon>Neocallimastigomycetes</taxon>
        <taxon>Neocallimastigales</taxon>
        <taxon>Neocallimastigaceae</taxon>
        <taxon>Piromyces</taxon>
    </lineage>
</organism>
<dbReference type="SUPFAM" id="SSF52743">
    <property type="entry name" value="Subtilisin-like"/>
    <property type="match status" value="1"/>
</dbReference>
<feature type="chain" id="PRO_5012914678" evidence="6">
    <location>
        <begin position="26"/>
        <end position="650"/>
    </location>
</feature>
<feature type="active site" description="Charge relay system" evidence="5">
    <location>
        <position position="538"/>
    </location>
</feature>
<keyword evidence="4 5" id="KW-0720">Serine protease</keyword>
<gene>
    <name evidence="8" type="ORF">BCR36DRAFT_411512</name>
</gene>
<keyword evidence="9" id="KW-1185">Reference proteome</keyword>
<proteinExistence type="inferred from homology"/>
<dbReference type="Gene3D" id="3.40.50.200">
    <property type="entry name" value="Peptidase S8/S53 domain"/>
    <property type="match status" value="1"/>
</dbReference>
<evidence type="ECO:0000259" key="7">
    <source>
        <dbReference type="Pfam" id="PF00082"/>
    </source>
</evidence>
<comment type="similarity">
    <text evidence="1 5">Belongs to the peptidase S8 family.</text>
</comment>
<sequence length="650" mass="71970">MKNSNYFTFFFIPILFIFLFSLVNADNNNTVNDNTINNYTINDNIINDSTLNDDNTVDDDDGIIDNSIINDNTAVDNTVDDDGIIDNSIINDNTAVDNTVDDDGIIDNSIINDNTAVDNTVDDDGIIDNSIINDNTAVDNTSNDGFYLVVVSKTVEVITSNGIVKRQDIDVNFIINEINELIMTNIDTFKNPEALEELKQENALKKRQTDKFSEFSKSSFVFPIANTQNEVLLSAYLNPNLANNVKNIPNVEGCAPDIELEAYNYNVDEIKLETQWEEVSLKNGSYSLSALSQGKFDKNLVGMYDTNYYYPSTAGEGINIIVIDRSFTLTHTQFLNEDREIKCIANVANGNIDFNPLTCHLDPTNQHGTKMAAIAAGTINGSASKSNIYTIAMKLTSINLISSLNAVLTDYAEPYKTVILMAIGNAYSTEKEDDLLHIEKLDEVLYELNQKGVIVVVAAGNSKSDVNDEENKLKSYPCYSNHTLCVGSMDVNENDPNEYSFHNTSCRGPEVDILTPNRVTVTYNNGSKNITETTLGTSNSCAITAGVVATIMSEYKSTNFTDTLMKNYLNANALQDVIENVPSNTKNLLLNNGKHIVYSGNNKYIGCGPQAGNTKCFFPYCCGSDNKCHYYLNSKCRIKNDCKEHYGICY</sequence>
<dbReference type="GO" id="GO:0006508">
    <property type="term" value="P:proteolysis"/>
    <property type="evidence" value="ECO:0007669"/>
    <property type="project" value="UniProtKB-KW"/>
</dbReference>
<keyword evidence="3 5" id="KW-0378">Hydrolase</keyword>
<dbReference type="PANTHER" id="PTHR43806:SF66">
    <property type="entry name" value="SERIN ENDOPEPTIDASE"/>
    <property type="match status" value="1"/>
</dbReference>
<evidence type="ECO:0000313" key="8">
    <source>
        <dbReference type="EMBL" id="ORX52634.1"/>
    </source>
</evidence>
<protein>
    <submittedName>
        <fullName evidence="8">Subtilisin-like protein</fullName>
    </submittedName>
</protein>
<keyword evidence="6" id="KW-0732">Signal</keyword>
<dbReference type="EMBL" id="MCFH01000015">
    <property type="protein sequence ID" value="ORX52634.1"/>
    <property type="molecule type" value="Genomic_DNA"/>
</dbReference>
<dbReference type="PROSITE" id="PS51892">
    <property type="entry name" value="SUBTILASE"/>
    <property type="match status" value="1"/>
</dbReference>
<feature type="signal peptide" evidence="6">
    <location>
        <begin position="1"/>
        <end position="25"/>
    </location>
</feature>